<gene>
    <name evidence="1" type="ORF">QCA50_012318</name>
</gene>
<organism evidence="1 2">
    <name type="scientific">Cerrena zonata</name>
    <dbReference type="NCBI Taxonomy" id="2478898"/>
    <lineage>
        <taxon>Eukaryota</taxon>
        <taxon>Fungi</taxon>
        <taxon>Dikarya</taxon>
        <taxon>Basidiomycota</taxon>
        <taxon>Agaricomycotina</taxon>
        <taxon>Agaricomycetes</taxon>
        <taxon>Polyporales</taxon>
        <taxon>Cerrenaceae</taxon>
        <taxon>Cerrena</taxon>
    </lineage>
</organism>
<accession>A0AAW0FU45</accession>
<reference evidence="1 2" key="1">
    <citation type="submission" date="2022-09" db="EMBL/GenBank/DDBJ databases">
        <authorList>
            <person name="Palmer J.M."/>
        </authorList>
    </citation>
    <scope>NUCLEOTIDE SEQUENCE [LARGE SCALE GENOMIC DNA]</scope>
    <source>
        <strain evidence="1 2">DSM 7382</strain>
    </source>
</reference>
<protein>
    <submittedName>
        <fullName evidence="1">Uncharacterized protein</fullName>
    </submittedName>
</protein>
<sequence>MLSDLFIQGHDVGCFEINILPYTYAYWIPVVAYETVPLLLASWKTMQCARWEGKTPNLTVVLFRDSLLFFGAILVAQLCKVGNRLASAVPGILIVGSVELSKLFLTI</sequence>
<proteinExistence type="predicted"/>
<dbReference type="Proteomes" id="UP001385951">
    <property type="component" value="Unassembled WGS sequence"/>
</dbReference>
<evidence type="ECO:0000313" key="1">
    <source>
        <dbReference type="EMBL" id="KAK7684371.1"/>
    </source>
</evidence>
<name>A0AAW0FU45_9APHY</name>
<keyword evidence="2" id="KW-1185">Reference proteome</keyword>
<comment type="caution">
    <text evidence="1">The sequence shown here is derived from an EMBL/GenBank/DDBJ whole genome shotgun (WGS) entry which is preliminary data.</text>
</comment>
<dbReference type="AlphaFoldDB" id="A0AAW0FU45"/>
<dbReference type="EMBL" id="JASBNA010000025">
    <property type="protein sequence ID" value="KAK7684371.1"/>
    <property type="molecule type" value="Genomic_DNA"/>
</dbReference>
<evidence type="ECO:0000313" key="2">
    <source>
        <dbReference type="Proteomes" id="UP001385951"/>
    </source>
</evidence>